<proteinExistence type="predicted"/>
<evidence type="ECO:0000313" key="1">
    <source>
        <dbReference type="EMBL" id="PZQ56268.1"/>
    </source>
</evidence>
<evidence type="ECO:0000313" key="2">
    <source>
        <dbReference type="Proteomes" id="UP000249082"/>
    </source>
</evidence>
<dbReference type="Gene3D" id="4.10.410.40">
    <property type="match status" value="1"/>
</dbReference>
<comment type="caution">
    <text evidence="1">The sequence shown here is derived from an EMBL/GenBank/DDBJ whole genome shotgun (WGS) entry which is preliminary data.</text>
</comment>
<dbReference type="Proteomes" id="UP000249082">
    <property type="component" value="Unassembled WGS sequence"/>
</dbReference>
<protein>
    <submittedName>
        <fullName evidence="1">Uncharacterized protein</fullName>
    </submittedName>
</protein>
<dbReference type="EMBL" id="QFPX01000004">
    <property type="protein sequence ID" value="PZQ56268.1"/>
    <property type="molecule type" value="Genomic_DNA"/>
</dbReference>
<reference evidence="1 2" key="1">
    <citation type="submission" date="2017-08" db="EMBL/GenBank/DDBJ databases">
        <title>Infants hospitalized years apart are colonized by the same room-sourced microbial strains.</title>
        <authorList>
            <person name="Brooks B."/>
            <person name="Olm M.R."/>
            <person name="Firek B.A."/>
            <person name="Baker R."/>
            <person name="Thomas B.C."/>
            <person name="Morowitz M.J."/>
            <person name="Banfield J.F."/>
        </authorList>
    </citation>
    <scope>NUCLEOTIDE SEQUENCE [LARGE SCALE GENOMIC DNA]</scope>
    <source>
        <strain evidence="1">S2_005_002_R2_33</strain>
    </source>
</reference>
<organism evidence="1 2">
    <name type="scientific">Novosphingobium pentaromativorans</name>
    <dbReference type="NCBI Taxonomy" id="205844"/>
    <lineage>
        <taxon>Bacteria</taxon>
        <taxon>Pseudomonadati</taxon>
        <taxon>Pseudomonadota</taxon>
        <taxon>Alphaproteobacteria</taxon>
        <taxon>Sphingomonadales</taxon>
        <taxon>Sphingomonadaceae</taxon>
        <taxon>Novosphingobium</taxon>
    </lineage>
</organism>
<name>A0A2W5NVA1_9SPHN</name>
<accession>A0A2W5NVA1</accession>
<gene>
    <name evidence="1" type="ORF">DI555_06545</name>
</gene>
<dbReference type="AlphaFoldDB" id="A0A2W5NVA1"/>
<sequence>MPEISKVTTGHGTELHINPISVLTKVAEVDDIPELPSFTTTLYEVSSFDTEEAKEFKKQPLKDGVEYTIAGNFVLGSEATTLLDAAEANNEPIPYEIHLPQGEDVFVVSGTALFYNLKYLNTANEKRKFNITMKPTSKATRVKQGTP</sequence>